<accession>A0A7V5HY80</accession>
<dbReference type="NCBIfam" id="TIGR00575">
    <property type="entry name" value="dnlj"/>
    <property type="match status" value="1"/>
</dbReference>
<evidence type="ECO:0000256" key="4">
    <source>
        <dbReference type="ARBA" id="ARBA00022598"/>
    </source>
</evidence>
<gene>
    <name evidence="14 16" type="primary">ligA</name>
    <name evidence="16" type="ORF">ENL39_00960</name>
</gene>
<reference evidence="16" key="1">
    <citation type="journal article" date="2020" name="mSystems">
        <title>Genome- and Community-Level Interaction Insights into Carbon Utilization and Element Cycling Functions of Hydrothermarchaeota in Hydrothermal Sediment.</title>
        <authorList>
            <person name="Zhou Z."/>
            <person name="Liu Y."/>
            <person name="Xu W."/>
            <person name="Pan J."/>
            <person name="Luo Z.H."/>
            <person name="Li M."/>
        </authorList>
    </citation>
    <scope>NUCLEOTIDE SEQUENCE [LARGE SCALE GENOMIC DNA]</scope>
    <source>
        <strain evidence="16">HyVt-92</strain>
    </source>
</reference>
<keyword evidence="9 14" id="KW-0460">Magnesium</keyword>
<feature type="binding site" evidence="14">
    <location>
        <position position="413"/>
    </location>
    <ligand>
        <name>Zn(2+)</name>
        <dbReference type="ChEBI" id="CHEBI:29105"/>
    </ligand>
</feature>
<feature type="binding site" evidence="14">
    <location>
        <position position="410"/>
    </location>
    <ligand>
        <name>Zn(2+)</name>
        <dbReference type="ChEBI" id="CHEBI:29105"/>
    </ligand>
</feature>
<dbReference type="Pfam" id="PF14520">
    <property type="entry name" value="HHH_5"/>
    <property type="match status" value="1"/>
</dbReference>
<dbReference type="InterPro" id="IPR012340">
    <property type="entry name" value="NA-bd_OB-fold"/>
</dbReference>
<dbReference type="PIRSF" id="PIRSF001604">
    <property type="entry name" value="LigA"/>
    <property type="match status" value="1"/>
</dbReference>
<feature type="binding site" evidence="14">
    <location>
        <position position="137"/>
    </location>
    <ligand>
        <name>NAD(+)</name>
        <dbReference type="ChEBI" id="CHEBI:57540"/>
    </ligand>
</feature>
<dbReference type="Gene3D" id="3.30.470.30">
    <property type="entry name" value="DNA ligase/mRNA capping enzyme"/>
    <property type="match status" value="1"/>
</dbReference>
<keyword evidence="4 14" id="KW-0436">Ligase</keyword>
<feature type="binding site" evidence="14">
    <location>
        <position position="316"/>
    </location>
    <ligand>
        <name>NAD(+)</name>
        <dbReference type="ChEBI" id="CHEBI:57540"/>
    </ligand>
</feature>
<dbReference type="Proteomes" id="UP000886070">
    <property type="component" value="Unassembled WGS sequence"/>
</dbReference>
<dbReference type="FunFam" id="2.40.50.140:FF:000012">
    <property type="entry name" value="DNA ligase"/>
    <property type="match status" value="1"/>
</dbReference>
<dbReference type="FunFam" id="1.10.287.610:FF:000002">
    <property type="entry name" value="DNA ligase"/>
    <property type="match status" value="1"/>
</dbReference>
<evidence type="ECO:0000256" key="7">
    <source>
        <dbReference type="ARBA" id="ARBA00022763"/>
    </source>
</evidence>
<dbReference type="InterPro" id="IPR004150">
    <property type="entry name" value="NAD_DNA_ligase_OB"/>
</dbReference>
<keyword evidence="5 14" id="KW-0235">DNA replication</keyword>
<dbReference type="Pfam" id="PF03120">
    <property type="entry name" value="OB_DNA_ligase"/>
    <property type="match status" value="1"/>
</dbReference>
<feature type="active site" description="N6-AMP-lysine intermediate" evidence="14">
    <location>
        <position position="116"/>
    </location>
</feature>
<keyword evidence="14" id="KW-0464">Manganese</keyword>
<dbReference type="FunFam" id="1.10.150.20:FF:000007">
    <property type="entry name" value="DNA ligase"/>
    <property type="match status" value="1"/>
</dbReference>
<evidence type="ECO:0000256" key="6">
    <source>
        <dbReference type="ARBA" id="ARBA00022723"/>
    </source>
</evidence>
<evidence type="ECO:0000256" key="5">
    <source>
        <dbReference type="ARBA" id="ARBA00022705"/>
    </source>
</evidence>
<dbReference type="EMBL" id="DRTT01000028">
    <property type="protein sequence ID" value="HHF98044.1"/>
    <property type="molecule type" value="Genomic_DNA"/>
</dbReference>
<feature type="binding site" evidence="14">
    <location>
        <position position="292"/>
    </location>
    <ligand>
        <name>NAD(+)</name>
        <dbReference type="ChEBI" id="CHEBI:57540"/>
    </ligand>
</feature>
<dbReference type="InterPro" id="IPR004149">
    <property type="entry name" value="Znf_DNAligase_C4"/>
</dbReference>
<dbReference type="GO" id="GO:0003911">
    <property type="term" value="F:DNA ligase (NAD+) activity"/>
    <property type="evidence" value="ECO:0007669"/>
    <property type="project" value="UniProtKB-UniRule"/>
</dbReference>
<evidence type="ECO:0000313" key="16">
    <source>
        <dbReference type="EMBL" id="HHF98044.1"/>
    </source>
</evidence>
<dbReference type="Gene3D" id="6.20.10.30">
    <property type="match status" value="1"/>
</dbReference>
<dbReference type="Gene3D" id="1.10.150.20">
    <property type="entry name" value="5' to 3' exonuclease, C-terminal subdomain"/>
    <property type="match status" value="2"/>
</dbReference>
<dbReference type="HAMAP" id="MF_01588">
    <property type="entry name" value="DNA_ligase_A"/>
    <property type="match status" value="1"/>
</dbReference>
<dbReference type="Pfam" id="PF22745">
    <property type="entry name" value="Nlig-Ia"/>
    <property type="match status" value="1"/>
</dbReference>
<comment type="catalytic activity">
    <reaction evidence="12 14">
        <text>NAD(+) + (deoxyribonucleotide)n-3'-hydroxyl + 5'-phospho-(deoxyribonucleotide)m = (deoxyribonucleotide)n+m + AMP + beta-nicotinamide D-nucleotide.</text>
        <dbReference type="EC" id="6.5.1.2"/>
    </reaction>
</comment>
<dbReference type="InterPro" id="IPR013839">
    <property type="entry name" value="DNAligase_adenylation"/>
</dbReference>
<comment type="similarity">
    <text evidence="13 14">Belongs to the NAD-dependent DNA ligase family. LigA subfamily.</text>
</comment>
<protein>
    <recommendedName>
        <fullName evidence="3 14">DNA ligase</fullName>
        <ecNumber evidence="2 14">6.5.1.2</ecNumber>
    </recommendedName>
    <alternativeName>
        <fullName evidence="14">Polydeoxyribonucleotide synthase [NAD(+)]</fullName>
    </alternativeName>
</protein>
<dbReference type="SMART" id="SM00292">
    <property type="entry name" value="BRCT"/>
    <property type="match status" value="1"/>
</dbReference>
<dbReference type="InterPro" id="IPR001679">
    <property type="entry name" value="DNA_ligase"/>
</dbReference>
<keyword evidence="7 14" id="KW-0227">DNA damage</keyword>
<sequence length="667" mass="76284">MTREEAKRKIERLREEIRYHDYRYYVLNEPEISDAEYDRLMRRLQELEEMFPDLVTPDSPTQRVGAPPKEEFGTVRHFIPMLSLANAFKENEVYDFDRRVKKGLDGGKPEYVAEPKIDGLAVEIVYERGVMKVGSTRGDGQVGEDVTENLKTIRSIPLRLRDEEVPPPDLIEVRGEVYMRKDDFHRLNREREKKGEPLFANPRNAAAGSLRQLDPKVTASRPLGVFFYGIGRVEGREFKTHWEVLQNFLKWGLVVNPHVKLCTSIEECIDYYRKMLDIREELDYEMDGVVFKVNQLEYQRRLGEISRSPRWAIAYKFPSIQATTRIKDIKVQVGRTGALTPVAILEPVEVGGVTVSRATLHNQDEIERKDIRIGDTVLVQRAGDVIPEVVKVIKEKRKGDERKFILPSNCPVCGTKISHPPGEVVARCPNISCPARLKESIKHFASKQALDIEGLGDRIVEMLVDKGLVRSVADLYRLKKEDFLKLEGFAEKSAQNMIDALEKSKNTTLDRLLYGLGIRHVGQHLARVLAERYEDIDSLAKASEEELLQIPEIGPEVAASIKDFFSRKENLAVIRELERLGVRYKKREKAREGKLKGLTFVFTGELDNFTREEAKEIVEKEGGRVSSSVSRKTSYVVVGKNPGSKLEKARKYEVKTISEEEFLKLIS</sequence>
<dbReference type="PANTHER" id="PTHR23389">
    <property type="entry name" value="CHROMOSOME TRANSMISSION FIDELITY FACTOR 18"/>
    <property type="match status" value="1"/>
</dbReference>
<name>A0A7V5HY80_UNCAE</name>
<dbReference type="InterPro" id="IPR013840">
    <property type="entry name" value="DNAligase_N"/>
</dbReference>
<comment type="cofactor">
    <cofactor evidence="14">
        <name>Mg(2+)</name>
        <dbReference type="ChEBI" id="CHEBI:18420"/>
    </cofactor>
    <cofactor evidence="14">
        <name>Mn(2+)</name>
        <dbReference type="ChEBI" id="CHEBI:29035"/>
    </cofactor>
</comment>
<keyword evidence="11 14" id="KW-0234">DNA repair</keyword>
<dbReference type="Gene3D" id="2.40.50.140">
    <property type="entry name" value="Nucleic acid-binding proteins"/>
    <property type="match status" value="1"/>
</dbReference>
<dbReference type="Pfam" id="PF12826">
    <property type="entry name" value="HHH_2"/>
    <property type="match status" value="1"/>
</dbReference>
<dbReference type="PROSITE" id="PS01056">
    <property type="entry name" value="DNA_LIGASE_N2"/>
    <property type="match status" value="1"/>
</dbReference>
<dbReference type="EC" id="6.5.1.2" evidence="2 14"/>
<evidence type="ECO:0000256" key="11">
    <source>
        <dbReference type="ARBA" id="ARBA00023204"/>
    </source>
</evidence>
<dbReference type="GO" id="GO:0006281">
    <property type="term" value="P:DNA repair"/>
    <property type="evidence" value="ECO:0007669"/>
    <property type="project" value="UniProtKB-KW"/>
</dbReference>
<dbReference type="CDD" id="cd00114">
    <property type="entry name" value="LIGANc"/>
    <property type="match status" value="1"/>
</dbReference>
<organism evidence="16">
    <name type="scientific">Aerophobetes bacterium</name>
    <dbReference type="NCBI Taxonomy" id="2030807"/>
    <lineage>
        <taxon>Bacteria</taxon>
        <taxon>Candidatus Aerophobota</taxon>
    </lineage>
</organism>
<dbReference type="SMART" id="SM00278">
    <property type="entry name" value="HhH1"/>
    <property type="match status" value="3"/>
</dbReference>
<dbReference type="InterPro" id="IPR036420">
    <property type="entry name" value="BRCT_dom_sf"/>
</dbReference>
<dbReference type="Pfam" id="PF01653">
    <property type="entry name" value="DNA_ligase_aden"/>
    <property type="match status" value="1"/>
</dbReference>
<dbReference type="InterPro" id="IPR001357">
    <property type="entry name" value="BRCT_dom"/>
</dbReference>
<evidence type="ECO:0000256" key="14">
    <source>
        <dbReference type="HAMAP-Rule" id="MF_01588"/>
    </source>
</evidence>
<feature type="domain" description="BRCT" evidence="15">
    <location>
        <begin position="590"/>
        <end position="667"/>
    </location>
</feature>
<dbReference type="SUPFAM" id="SSF52113">
    <property type="entry name" value="BRCT domain"/>
    <property type="match status" value="1"/>
</dbReference>
<feature type="binding site" evidence="14">
    <location>
        <position position="114"/>
    </location>
    <ligand>
        <name>NAD(+)</name>
        <dbReference type="ChEBI" id="CHEBI:57540"/>
    </ligand>
</feature>
<dbReference type="SMART" id="SM00532">
    <property type="entry name" value="LIGANc"/>
    <property type="match status" value="1"/>
</dbReference>
<evidence type="ECO:0000256" key="1">
    <source>
        <dbReference type="ARBA" id="ARBA00004067"/>
    </source>
</evidence>
<dbReference type="InterPro" id="IPR010994">
    <property type="entry name" value="RuvA_2-like"/>
</dbReference>
<dbReference type="PANTHER" id="PTHR23389:SF9">
    <property type="entry name" value="DNA LIGASE"/>
    <property type="match status" value="1"/>
</dbReference>
<feature type="binding site" evidence="14">
    <location>
        <position position="176"/>
    </location>
    <ligand>
        <name>NAD(+)</name>
        <dbReference type="ChEBI" id="CHEBI:57540"/>
    </ligand>
</feature>
<comment type="function">
    <text evidence="1 14">DNA ligase that catalyzes the formation of phosphodiester linkages between 5'-phosphoryl and 3'-hydroxyl groups in double-stranded DNA using NAD as a coenzyme and as the energy source for the reaction. It is essential for DNA replication and repair of damaged DNA.</text>
</comment>
<dbReference type="Pfam" id="PF03119">
    <property type="entry name" value="DNA_ligase_ZBD"/>
    <property type="match status" value="1"/>
</dbReference>
<dbReference type="GO" id="GO:0003677">
    <property type="term" value="F:DNA binding"/>
    <property type="evidence" value="ECO:0007669"/>
    <property type="project" value="InterPro"/>
</dbReference>
<dbReference type="GO" id="GO:0006260">
    <property type="term" value="P:DNA replication"/>
    <property type="evidence" value="ECO:0007669"/>
    <property type="project" value="UniProtKB-KW"/>
</dbReference>
<dbReference type="GO" id="GO:0046872">
    <property type="term" value="F:metal ion binding"/>
    <property type="evidence" value="ECO:0007669"/>
    <property type="project" value="UniProtKB-KW"/>
</dbReference>
<feature type="binding site" evidence="14">
    <location>
        <begin position="34"/>
        <end position="38"/>
    </location>
    <ligand>
        <name>NAD(+)</name>
        <dbReference type="ChEBI" id="CHEBI:57540"/>
    </ligand>
</feature>
<comment type="caution">
    <text evidence="16">The sequence shown here is derived from an EMBL/GenBank/DDBJ whole genome shotgun (WGS) entry which is preliminary data.</text>
</comment>
<evidence type="ECO:0000256" key="3">
    <source>
        <dbReference type="ARBA" id="ARBA00013308"/>
    </source>
</evidence>
<evidence type="ECO:0000256" key="10">
    <source>
        <dbReference type="ARBA" id="ARBA00023027"/>
    </source>
</evidence>
<evidence type="ECO:0000259" key="15">
    <source>
        <dbReference type="PROSITE" id="PS50172"/>
    </source>
</evidence>
<evidence type="ECO:0000256" key="13">
    <source>
        <dbReference type="ARBA" id="ARBA00060881"/>
    </source>
</evidence>
<dbReference type="NCBIfam" id="NF005932">
    <property type="entry name" value="PRK07956.1"/>
    <property type="match status" value="1"/>
</dbReference>
<dbReference type="PROSITE" id="PS50172">
    <property type="entry name" value="BRCT"/>
    <property type="match status" value="1"/>
</dbReference>
<proteinExistence type="inferred from homology"/>
<dbReference type="Gene3D" id="3.40.50.10190">
    <property type="entry name" value="BRCT domain"/>
    <property type="match status" value="1"/>
</dbReference>
<evidence type="ECO:0000256" key="12">
    <source>
        <dbReference type="ARBA" id="ARBA00034005"/>
    </source>
</evidence>
<dbReference type="SUPFAM" id="SSF56091">
    <property type="entry name" value="DNA ligase/mRNA capping enzyme, catalytic domain"/>
    <property type="match status" value="1"/>
</dbReference>
<feature type="binding site" evidence="14">
    <location>
        <position position="428"/>
    </location>
    <ligand>
        <name>Zn(2+)</name>
        <dbReference type="ChEBI" id="CHEBI:29105"/>
    </ligand>
</feature>
<dbReference type="InterPro" id="IPR033136">
    <property type="entry name" value="DNA_ligase_CS"/>
</dbReference>
<dbReference type="SUPFAM" id="SSF50249">
    <property type="entry name" value="Nucleic acid-binding proteins"/>
    <property type="match status" value="1"/>
</dbReference>
<dbReference type="SUPFAM" id="SSF47781">
    <property type="entry name" value="RuvA domain 2-like"/>
    <property type="match status" value="1"/>
</dbReference>
<dbReference type="CDD" id="cd17748">
    <property type="entry name" value="BRCT_DNA_ligase_like"/>
    <property type="match status" value="1"/>
</dbReference>
<feature type="binding site" evidence="14">
    <location>
        <begin position="83"/>
        <end position="84"/>
    </location>
    <ligand>
        <name>NAD(+)</name>
        <dbReference type="ChEBI" id="CHEBI:57540"/>
    </ligand>
</feature>
<dbReference type="Pfam" id="PF00533">
    <property type="entry name" value="BRCT"/>
    <property type="match status" value="1"/>
</dbReference>
<dbReference type="FunFam" id="1.10.150.20:FF:000006">
    <property type="entry name" value="DNA ligase"/>
    <property type="match status" value="1"/>
</dbReference>
<dbReference type="FunFam" id="3.30.470.30:FF:000001">
    <property type="entry name" value="DNA ligase"/>
    <property type="match status" value="1"/>
</dbReference>
<dbReference type="AlphaFoldDB" id="A0A7V5HY80"/>
<keyword evidence="8 14" id="KW-0862">Zinc</keyword>
<keyword evidence="10 14" id="KW-0520">NAD</keyword>
<evidence type="ECO:0000256" key="2">
    <source>
        <dbReference type="ARBA" id="ARBA00012722"/>
    </source>
</evidence>
<evidence type="ECO:0000256" key="9">
    <source>
        <dbReference type="ARBA" id="ARBA00022842"/>
    </source>
</evidence>
<keyword evidence="6 14" id="KW-0479">Metal-binding</keyword>
<dbReference type="Gene3D" id="1.10.287.610">
    <property type="entry name" value="Helix hairpin bin"/>
    <property type="match status" value="1"/>
</dbReference>
<evidence type="ECO:0000256" key="8">
    <source>
        <dbReference type="ARBA" id="ARBA00022833"/>
    </source>
</evidence>
<feature type="binding site" evidence="14">
    <location>
        <position position="433"/>
    </location>
    <ligand>
        <name>Zn(2+)</name>
        <dbReference type="ChEBI" id="CHEBI:29105"/>
    </ligand>
</feature>
<dbReference type="InterPro" id="IPR041663">
    <property type="entry name" value="DisA/LigA_HHH"/>
</dbReference>
<dbReference type="InterPro" id="IPR003583">
    <property type="entry name" value="Hlx-hairpin-Hlx_DNA-bd_motif"/>
</dbReference>